<dbReference type="AlphaFoldDB" id="A0ABD2AST9"/>
<feature type="compositionally biased region" description="Acidic residues" evidence="1">
    <location>
        <begin position="165"/>
        <end position="194"/>
    </location>
</feature>
<organism evidence="2 3">
    <name type="scientific">Vespula maculifrons</name>
    <name type="common">Eastern yellow jacket</name>
    <name type="synonym">Wasp</name>
    <dbReference type="NCBI Taxonomy" id="7453"/>
    <lineage>
        <taxon>Eukaryota</taxon>
        <taxon>Metazoa</taxon>
        <taxon>Ecdysozoa</taxon>
        <taxon>Arthropoda</taxon>
        <taxon>Hexapoda</taxon>
        <taxon>Insecta</taxon>
        <taxon>Pterygota</taxon>
        <taxon>Neoptera</taxon>
        <taxon>Endopterygota</taxon>
        <taxon>Hymenoptera</taxon>
        <taxon>Apocrita</taxon>
        <taxon>Aculeata</taxon>
        <taxon>Vespoidea</taxon>
        <taxon>Vespidae</taxon>
        <taxon>Vespinae</taxon>
        <taxon>Vespula</taxon>
    </lineage>
</organism>
<sequence length="267" mass="28993">MDVPTDGWTAGTRRQILNLYWAASRTIAYLYYKTAINSGIHYHKLDRHRVVHLFAVGTGIQGHWSRDDPNRCAASAAVTSAASAAVTSPASAAAVAAAVAVAVAALRESRLPSYSPSAGTANNTALHIVRERSRCVPSIETRLPTYASWLIRVHPFWLRAGRCADDDEKQNDDDDDDDDDDVDDNDDNDDDDDDGGRSVGVDYVDANGSVSSSVGGCLQWGSRFARRRAIKCAPTRKLTCSRLAFIETPCARSEISPCDLDFEISPT</sequence>
<evidence type="ECO:0000256" key="1">
    <source>
        <dbReference type="SAM" id="MobiDB-lite"/>
    </source>
</evidence>
<comment type="caution">
    <text evidence="2">The sequence shown here is derived from an EMBL/GenBank/DDBJ whole genome shotgun (WGS) entry which is preliminary data.</text>
</comment>
<evidence type="ECO:0000313" key="3">
    <source>
        <dbReference type="Proteomes" id="UP001607303"/>
    </source>
</evidence>
<feature type="region of interest" description="Disordered" evidence="1">
    <location>
        <begin position="165"/>
        <end position="205"/>
    </location>
</feature>
<protein>
    <submittedName>
        <fullName evidence="2">Uncharacterized protein</fullName>
    </submittedName>
</protein>
<reference evidence="2 3" key="1">
    <citation type="journal article" date="2024" name="Ann. Entomol. Soc. Am.">
        <title>Genomic analyses of the southern and eastern yellowjacket wasps (Hymenoptera: Vespidae) reveal evolutionary signatures of social life.</title>
        <authorList>
            <person name="Catto M.A."/>
            <person name="Caine P.B."/>
            <person name="Orr S.E."/>
            <person name="Hunt B.G."/>
            <person name="Goodisman M.A.D."/>
        </authorList>
    </citation>
    <scope>NUCLEOTIDE SEQUENCE [LARGE SCALE GENOMIC DNA]</scope>
    <source>
        <strain evidence="2">232</strain>
        <tissue evidence="2">Head and thorax</tissue>
    </source>
</reference>
<dbReference type="Proteomes" id="UP001607303">
    <property type="component" value="Unassembled WGS sequence"/>
</dbReference>
<proteinExistence type="predicted"/>
<evidence type="ECO:0000313" key="2">
    <source>
        <dbReference type="EMBL" id="KAL2723456.1"/>
    </source>
</evidence>
<name>A0ABD2AST9_VESMC</name>
<keyword evidence="3" id="KW-1185">Reference proteome</keyword>
<dbReference type="InterPro" id="IPR016024">
    <property type="entry name" value="ARM-type_fold"/>
</dbReference>
<dbReference type="SUPFAM" id="SSF48371">
    <property type="entry name" value="ARM repeat"/>
    <property type="match status" value="1"/>
</dbReference>
<dbReference type="EMBL" id="JAYRBN010000114">
    <property type="protein sequence ID" value="KAL2723456.1"/>
    <property type="molecule type" value="Genomic_DNA"/>
</dbReference>
<gene>
    <name evidence="2" type="ORF">V1477_019307</name>
</gene>
<accession>A0ABD2AST9</accession>